<dbReference type="GO" id="GO:0005615">
    <property type="term" value="C:extracellular space"/>
    <property type="evidence" value="ECO:0007669"/>
    <property type="project" value="TreeGrafter"/>
</dbReference>
<keyword evidence="2" id="KW-0964">Secreted</keyword>
<name>A0A8B8BF75_CRAVI</name>
<dbReference type="SMART" id="SM00206">
    <property type="entry name" value="NTR"/>
    <property type="match status" value="1"/>
</dbReference>
<evidence type="ECO:0000256" key="4">
    <source>
        <dbReference type="PIRSR" id="PIRSR601820-1"/>
    </source>
</evidence>
<evidence type="ECO:0000256" key="5">
    <source>
        <dbReference type="PIRSR" id="PIRSR601820-3"/>
    </source>
</evidence>
<feature type="domain" description="NTR" evidence="6">
    <location>
        <begin position="4"/>
        <end position="135"/>
    </location>
</feature>
<dbReference type="PANTHER" id="PTHR11844:SF25">
    <property type="entry name" value="NTR DOMAIN-CONTAINING PROTEIN"/>
    <property type="match status" value="1"/>
</dbReference>
<comment type="subcellular location">
    <subcellularLocation>
        <location evidence="1">Secreted</location>
    </subcellularLocation>
</comment>
<keyword evidence="3 5" id="KW-1015">Disulfide bond</keyword>
<dbReference type="KEGG" id="cvn:111109909"/>
<dbReference type="GO" id="GO:0046872">
    <property type="term" value="F:metal ion binding"/>
    <property type="evidence" value="ECO:0007669"/>
    <property type="project" value="UniProtKB-KW"/>
</dbReference>
<keyword evidence="4" id="KW-0479">Metal-binding</keyword>
<dbReference type="GO" id="GO:0051045">
    <property type="term" value="P:negative regulation of membrane protein ectodomain proteolysis"/>
    <property type="evidence" value="ECO:0007669"/>
    <property type="project" value="TreeGrafter"/>
</dbReference>
<dbReference type="RefSeq" id="XP_022301883.1">
    <property type="nucleotide sequence ID" value="XM_022446175.1"/>
</dbReference>
<dbReference type="GO" id="GO:0008191">
    <property type="term" value="F:metalloendopeptidase inhibitor activity"/>
    <property type="evidence" value="ECO:0007669"/>
    <property type="project" value="InterPro"/>
</dbReference>
<feature type="disulfide bond" evidence="5">
    <location>
        <begin position="20"/>
        <end position="135"/>
    </location>
</feature>
<dbReference type="InterPro" id="IPR001134">
    <property type="entry name" value="Netrin_domain"/>
</dbReference>
<dbReference type="Pfam" id="PF00965">
    <property type="entry name" value="TIMP"/>
    <property type="match status" value="1"/>
</dbReference>
<dbReference type="AlphaFoldDB" id="A0A8B8BF75"/>
<dbReference type="Gene3D" id="2.40.50.120">
    <property type="match status" value="1"/>
</dbReference>
<gene>
    <name evidence="8" type="primary">LOC111109909</name>
</gene>
<dbReference type="OrthoDB" id="9987243at2759"/>
<dbReference type="PANTHER" id="PTHR11844">
    <property type="entry name" value="METALLOPROTEASE INHIBITOR"/>
    <property type="match status" value="1"/>
</dbReference>
<sequence length="149" mass="17354">MYICTEACGCLRQHPQVQFCNAAFAVKAKILNRTSTVPVDPKRLRSGYTLFFTVKIIQDYKNQTNRYTYQTQDIYTESHDSFCGENFLIGDEYIILGRIYEGQWRTIHCDGNSFPLLITKYQKEAYLLEYYKKGCLCQSLGMSFAMLFP</sequence>
<dbReference type="InterPro" id="IPR001820">
    <property type="entry name" value="TIMP"/>
</dbReference>
<keyword evidence="8" id="KW-0483">Metalloprotease inhibitor</keyword>
<evidence type="ECO:0000256" key="1">
    <source>
        <dbReference type="ARBA" id="ARBA00004613"/>
    </source>
</evidence>
<dbReference type="GeneID" id="111109909"/>
<evidence type="ECO:0000256" key="3">
    <source>
        <dbReference type="ARBA" id="ARBA00023157"/>
    </source>
</evidence>
<feature type="disulfide bond" evidence="5">
    <location>
        <begin position="10"/>
        <end position="109"/>
    </location>
</feature>
<dbReference type="PROSITE" id="PS50189">
    <property type="entry name" value="NTR"/>
    <property type="match status" value="1"/>
</dbReference>
<reference evidence="8" key="1">
    <citation type="submission" date="2025-08" db="UniProtKB">
        <authorList>
            <consortium name="RefSeq"/>
        </authorList>
    </citation>
    <scope>IDENTIFICATION</scope>
    <source>
        <tissue evidence="8">Whole sample</tissue>
    </source>
</reference>
<keyword evidence="8" id="KW-0646">Protease inhibitor</keyword>
<evidence type="ECO:0000313" key="8">
    <source>
        <dbReference type="RefSeq" id="XP_022301883.1"/>
    </source>
</evidence>
<dbReference type="SUPFAM" id="SSF50242">
    <property type="entry name" value="TIMP-like"/>
    <property type="match status" value="1"/>
</dbReference>
<dbReference type="GO" id="GO:0002020">
    <property type="term" value="F:protease binding"/>
    <property type="evidence" value="ECO:0007669"/>
    <property type="project" value="TreeGrafter"/>
</dbReference>
<protein>
    <submittedName>
        <fullName evidence="8">Metalloproteinase inhibitor 3-like</fullName>
    </submittedName>
</protein>
<dbReference type="InterPro" id="IPR008993">
    <property type="entry name" value="TIMP-like_OB-fold"/>
</dbReference>
<dbReference type="GO" id="GO:0031012">
    <property type="term" value="C:extracellular matrix"/>
    <property type="evidence" value="ECO:0007669"/>
    <property type="project" value="TreeGrafter"/>
</dbReference>
<keyword evidence="8" id="KW-0481">Metalloenzyme inhibitor</keyword>
<keyword evidence="4" id="KW-0862">Zinc</keyword>
<evidence type="ECO:0000256" key="2">
    <source>
        <dbReference type="ARBA" id="ARBA00022525"/>
    </source>
</evidence>
<feature type="binding site" evidence="4">
    <location>
        <position position="8"/>
    </location>
    <ligand>
        <name>Zn(2+)</name>
        <dbReference type="ChEBI" id="CHEBI:29105"/>
        <note>ligand shared with metalloproteinase partner</note>
    </ligand>
</feature>
<proteinExistence type="predicted"/>
<dbReference type="Proteomes" id="UP000694844">
    <property type="component" value="Chromosome 8"/>
</dbReference>
<evidence type="ECO:0000259" key="6">
    <source>
        <dbReference type="PROSITE" id="PS50189"/>
    </source>
</evidence>
<organism evidence="7 8">
    <name type="scientific">Crassostrea virginica</name>
    <name type="common">Eastern oyster</name>
    <dbReference type="NCBI Taxonomy" id="6565"/>
    <lineage>
        <taxon>Eukaryota</taxon>
        <taxon>Metazoa</taxon>
        <taxon>Spiralia</taxon>
        <taxon>Lophotrochozoa</taxon>
        <taxon>Mollusca</taxon>
        <taxon>Bivalvia</taxon>
        <taxon>Autobranchia</taxon>
        <taxon>Pteriomorphia</taxon>
        <taxon>Ostreida</taxon>
        <taxon>Ostreoidea</taxon>
        <taxon>Ostreidae</taxon>
        <taxon>Crassostrea</taxon>
    </lineage>
</organism>
<keyword evidence="7" id="KW-1185">Reference proteome</keyword>
<evidence type="ECO:0000313" key="7">
    <source>
        <dbReference type="Proteomes" id="UP000694844"/>
    </source>
</evidence>
<feature type="disulfide bond" evidence="5">
    <location>
        <begin position="8"/>
        <end position="83"/>
    </location>
</feature>
<accession>A0A8B8BF75</accession>